<evidence type="ECO:0000256" key="5">
    <source>
        <dbReference type="ARBA" id="ARBA00023136"/>
    </source>
</evidence>
<evidence type="ECO:0000256" key="4">
    <source>
        <dbReference type="ARBA" id="ARBA00022989"/>
    </source>
</evidence>
<feature type="transmembrane region" description="Helical" evidence="7">
    <location>
        <begin position="49"/>
        <end position="72"/>
    </location>
</feature>
<reference evidence="9" key="1">
    <citation type="submission" date="2022-09" db="EMBL/GenBank/DDBJ databases">
        <title>Haloadaptaus new haloarchaeum isolated from saline soil.</title>
        <authorList>
            <person name="Duran-Viseras A."/>
            <person name="Sanchez-Porro C."/>
            <person name="Ventosa A."/>
        </authorList>
    </citation>
    <scope>NUCLEOTIDE SEQUENCE</scope>
    <source>
        <strain evidence="9">F3-133</strain>
    </source>
</reference>
<dbReference type="SUPFAM" id="SSF52402">
    <property type="entry name" value="Adenine nucleotide alpha hydrolases-like"/>
    <property type="match status" value="2"/>
</dbReference>
<feature type="domain" description="UspA" evidence="8">
    <location>
        <begin position="473"/>
        <end position="603"/>
    </location>
</feature>
<dbReference type="CDD" id="cd00293">
    <property type="entry name" value="USP-like"/>
    <property type="match status" value="1"/>
</dbReference>
<name>A0A9Q4GIR6_9EURY</name>
<keyword evidence="4 7" id="KW-1133">Transmembrane helix</keyword>
<evidence type="ECO:0000256" key="3">
    <source>
        <dbReference type="ARBA" id="ARBA00022692"/>
    </source>
</evidence>
<evidence type="ECO:0000256" key="6">
    <source>
        <dbReference type="SAM" id="MobiDB-lite"/>
    </source>
</evidence>
<dbReference type="InterPro" id="IPR006016">
    <property type="entry name" value="UspA"/>
</dbReference>
<dbReference type="Gene3D" id="3.40.50.620">
    <property type="entry name" value="HUPs"/>
    <property type="match status" value="2"/>
</dbReference>
<feature type="transmembrane region" description="Helical" evidence="7">
    <location>
        <begin position="12"/>
        <end position="37"/>
    </location>
</feature>
<comment type="subcellular location">
    <subcellularLocation>
        <location evidence="1">Cell membrane</location>
        <topology evidence="1">Multi-pass membrane protein</topology>
    </subcellularLocation>
</comment>
<organism evidence="9 10">
    <name type="scientific">Halorutilus salinus</name>
    <dbReference type="NCBI Taxonomy" id="2487751"/>
    <lineage>
        <taxon>Archaea</taxon>
        <taxon>Methanobacteriati</taxon>
        <taxon>Methanobacteriota</taxon>
        <taxon>Stenosarchaea group</taxon>
        <taxon>Halobacteria</taxon>
        <taxon>Halorutilales</taxon>
        <taxon>Halorutilaceae</taxon>
        <taxon>Halorutilus</taxon>
    </lineage>
</organism>
<feature type="transmembrane region" description="Helical" evidence="7">
    <location>
        <begin position="222"/>
        <end position="244"/>
    </location>
</feature>
<dbReference type="PANTHER" id="PTHR42770:SF11">
    <property type="entry name" value="INNER MEMBRANE TRANSPORT PROTEIN YBAT"/>
    <property type="match status" value="1"/>
</dbReference>
<dbReference type="PANTHER" id="PTHR42770">
    <property type="entry name" value="AMINO ACID TRANSPORTER-RELATED"/>
    <property type="match status" value="1"/>
</dbReference>
<evidence type="ECO:0000256" key="1">
    <source>
        <dbReference type="ARBA" id="ARBA00004651"/>
    </source>
</evidence>
<feature type="transmembrane region" description="Helical" evidence="7">
    <location>
        <begin position="158"/>
        <end position="176"/>
    </location>
</feature>
<feature type="region of interest" description="Disordered" evidence="6">
    <location>
        <begin position="743"/>
        <end position="763"/>
    </location>
</feature>
<sequence>MTADTGQLERNLGFLEAMTLGGGTMIGAGIFILPGLAAEGAGPASSVSFLIAGFVALLAALSLAELATGMPVAGGSYHYVNRALGGVFGSIVGWGMWTGLMFASAFYMIGFGQYIVGPLPFLDGRALIVLLGVLGLFLIVGINYYGTDESSGAQNVMIGVELIIVLVYVALGVFFVDPANLKEFAPTGPTGIVATTGTVFVTYLGFEIIATVAGEIERPGKLIPLTMVLSVVSVTLLYVVIMIVSTGVVPYQELGGSLVPVSDVASISMFGGIGVAAVTFAAAVAAISSSNSSILAASRVIFAMGRDSLMSERLNVTHDRFNTPHRAIITTGAVTGGLILLGLQVGEIVALLAQVASFSFLVTYALVHVAVVVFRGADPDEYDPEFKLPRLMYPTVPILGIVTAVVVVSQMRAPVIVVGFGVIVLGVVWYAVYARDRAFEEGVADEAVEGLLDELPDFLPGSTPTETAEETYTIVVPVANPETQHGLLRLAAASARAHADKESPELVAMNVIEAEETSRRNVESDRIDHQHALLENVHEITDGMDVDVRTRSLVEPEIGEAIVRVAGEEDADQVLTGWNGTLARDDYVFGKTLDTVLSEAPCDASLAEIRSDTVGRPVALAGPGPHSPKAAQRAVEFATVQETTPVLLNVQPPAPDGESDPVRRGHEAVAWVADRAGIDREEYEVKVVVDEDTESAILDAVDEFETICVGLSEKSDRSRILFGSIAERISQRETGNVVVVRGAEREGEVPDTPGETVARQDDA</sequence>
<feature type="transmembrane region" description="Helical" evidence="7">
    <location>
        <begin position="264"/>
        <end position="287"/>
    </location>
</feature>
<dbReference type="Gene3D" id="1.20.1740.10">
    <property type="entry name" value="Amino acid/polyamine transporter I"/>
    <property type="match status" value="1"/>
</dbReference>
<dbReference type="Pfam" id="PF00582">
    <property type="entry name" value="Usp"/>
    <property type="match status" value="2"/>
</dbReference>
<dbReference type="RefSeq" id="WP_266086383.1">
    <property type="nucleotide sequence ID" value="NZ_RKLV01000003.1"/>
</dbReference>
<gene>
    <name evidence="9" type="ORF">EGH25_04130</name>
</gene>
<dbReference type="EMBL" id="RKLV01000003">
    <property type="protein sequence ID" value="MCX2818541.1"/>
    <property type="molecule type" value="Genomic_DNA"/>
</dbReference>
<feature type="transmembrane region" description="Helical" evidence="7">
    <location>
        <begin position="415"/>
        <end position="433"/>
    </location>
</feature>
<dbReference type="AlphaFoldDB" id="A0A9Q4GIR6"/>
<comment type="caution">
    <text evidence="9">The sequence shown here is derived from an EMBL/GenBank/DDBJ whole genome shotgun (WGS) entry which is preliminary data.</text>
</comment>
<dbReference type="Proteomes" id="UP001149411">
    <property type="component" value="Unassembled WGS sequence"/>
</dbReference>
<keyword evidence="2" id="KW-1003">Cell membrane</keyword>
<feature type="domain" description="UspA" evidence="8">
    <location>
        <begin position="625"/>
        <end position="741"/>
    </location>
</feature>
<evidence type="ECO:0000256" key="7">
    <source>
        <dbReference type="SAM" id="Phobius"/>
    </source>
</evidence>
<keyword evidence="10" id="KW-1185">Reference proteome</keyword>
<keyword evidence="3 7" id="KW-0812">Transmembrane</keyword>
<dbReference type="InterPro" id="IPR002293">
    <property type="entry name" value="AA/rel_permease1"/>
</dbReference>
<dbReference type="InterPro" id="IPR014729">
    <property type="entry name" value="Rossmann-like_a/b/a_fold"/>
</dbReference>
<dbReference type="GO" id="GO:0005886">
    <property type="term" value="C:plasma membrane"/>
    <property type="evidence" value="ECO:0007669"/>
    <property type="project" value="UniProtKB-SubCell"/>
</dbReference>
<dbReference type="Pfam" id="PF13520">
    <property type="entry name" value="AA_permease_2"/>
    <property type="match status" value="1"/>
</dbReference>
<evidence type="ECO:0000313" key="10">
    <source>
        <dbReference type="Proteomes" id="UP001149411"/>
    </source>
</evidence>
<dbReference type="InterPro" id="IPR050367">
    <property type="entry name" value="APC_superfamily"/>
</dbReference>
<evidence type="ECO:0000259" key="8">
    <source>
        <dbReference type="Pfam" id="PF00582"/>
    </source>
</evidence>
<dbReference type="GO" id="GO:0022857">
    <property type="term" value="F:transmembrane transporter activity"/>
    <property type="evidence" value="ECO:0007669"/>
    <property type="project" value="InterPro"/>
</dbReference>
<proteinExistence type="predicted"/>
<feature type="transmembrane region" description="Helical" evidence="7">
    <location>
        <begin position="84"/>
        <end position="107"/>
    </location>
</feature>
<feature type="transmembrane region" description="Helical" evidence="7">
    <location>
        <begin position="188"/>
        <end position="210"/>
    </location>
</feature>
<keyword evidence="5 7" id="KW-0472">Membrane</keyword>
<evidence type="ECO:0000313" key="9">
    <source>
        <dbReference type="EMBL" id="MCX2818541.1"/>
    </source>
</evidence>
<protein>
    <submittedName>
        <fullName evidence="9">Amino acid permease</fullName>
    </submittedName>
</protein>
<feature type="transmembrane region" description="Helical" evidence="7">
    <location>
        <begin position="127"/>
        <end position="146"/>
    </location>
</feature>
<feature type="transmembrane region" description="Helical" evidence="7">
    <location>
        <begin position="348"/>
        <end position="371"/>
    </location>
</feature>
<accession>A0A9Q4GIR6</accession>
<evidence type="ECO:0000256" key="2">
    <source>
        <dbReference type="ARBA" id="ARBA00022475"/>
    </source>
</evidence>
<feature type="transmembrane region" description="Helical" evidence="7">
    <location>
        <begin position="391"/>
        <end position="408"/>
    </location>
</feature>